<reference evidence="1 2" key="1">
    <citation type="submission" date="2019-05" db="EMBL/GenBank/DDBJ databases">
        <title>Draft genome sequence of Nonomuraea zeae DSM 100528.</title>
        <authorList>
            <person name="Saricaoglu S."/>
            <person name="Isik K."/>
        </authorList>
    </citation>
    <scope>NUCLEOTIDE SEQUENCE [LARGE SCALE GENOMIC DNA]</scope>
    <source>
        <strain evidence="1 2">DSM 100528</strain>
    </source>
</reference>
<keyword evidence="2" id="KW-1185">Reference proteome</keyword>
<name>A0A5S4F4E5_9ACTN</name>
<organism evidence="1 2">
    <name type="scientific">Nonomuraea zeae</name>
    <dbReference type="NCBI Taxonomy" id="1642303"/>
    <lineage>
        <taxon>Bacteria</taxon>
        <taxon>Bacillati</taxon>
        <taxon>Actinomycetota</taxon>
        <taxon>Actinomycetes</taxon>
        <taxon>Streptosporangiales</taxon>
        <taxon>Streptosporangiaceae</taxon>
        <taxon>Nonomuraea</taxon>
    </lineage>
</organism>
<proteinExistence type="predicted"/>
<protein>
    <submittedName>
        <fullName evidence="1">Uncharacterized protein</fullName>
    </submittedName>
</protein>
<accession>A0A5S4F4E5</accession>
<sequence length="77" mass="8319">MKQFFNRCISAYWGVVAHDPRAHRAVLGCRTTSWTRRSSSAGRARWPRSAAGICSAVPRCTPGCSPWPPSTPSSTAG</sequence>
<dbReference type="Proteomes" id="UP000306628">
    <property type="component" value="Unassembled WGS sequence"/>
</dbReference>
<dbReference type="AlphaFoldDB" id="A0A5S4F4E5"/>
<evidence type="ECO:0000313" key="1">
    <source>
        <dbReference type="EMBL" id="TMR11039.1"/>
    </source>
</evidence>
<dbReference type="EMBL" id="VCKX01000493">
    <property type="protein sequence ID" value="TMR11039.1"/>
    <property type="molecule type" value="Genomic_DNA"/>
</dbReference>
<comment type="caution">
    <text evidence="1">The sequence shown here is derived from an EMBL/GenBank/DDBJ whole genome shotgun (WGS) entry which is preliminary data.</text>
</comment>
<evidence type="ECO:0000313" key="2">
    <source>
        <dbReference type="Proteomes" id="UP000306628"/>
    </source>
</evidence>
<gene>
    <name evidence="1" type="ORF">ETD85_59795</name>
</gene>